<keyword evidence="5" id="KW-0732">Signal</keyword>
<proteinExistence type="inferred from homology"/>
<accession>A0ABM1R6E2</accession>
<evidence type="ECO:0000259" key="6">
    <source>
        <dbReference type="SMART" id="SM00505"/>
    </source>
</evidence>
<evidence type="ECO:0000256" key="2">
    <source>
        <dbReference type="ARBA" id="ARBA00022529"/>
    </source>
</evidence>
<feature type="chain" id="PRO_5047396378" evidence="5">
    <location>
        <begin position="29"/>
        <end position="83"/>
    </location>
</feature>
<feature type="domain" description="Knottins-like" evidence="6">
    <location>
        <begin position="31"/>
        <end position="79"/>
    </location>
</feature>
<protein>
    <submittedName>
        <fullName evidence="8">Defensin-like protein 8</fullName>
    </submittedName>
</protein>
<gene>
    <name evidence="8" type="primary">LOC109129970</name>
</gene>
<comment type="similarity">
    <text evidence="1">Belongs to the DEFL family.</text>
</comment>
<dbReference type="RefSeq" id="XP_019094580.1">
    <property type="nucleotide sequence ID" value="XM_019239035.1"/>
</dbReference>
<name>A0ABM1R6E2_CAMSA</name>
<evidence type="ECO:0000256" key="4">
    <source>
        <dbReference type="ARBA" id="ARBA00022821"/>
    </source>
</evidence>
<dbReference type="SMART" id="SM00505">
    <property type="entry name" value="Knot1"/>
    <property type="match status" value="1"/>
</dbReference>
<keyword evidence="3" id="KW-0295">Fungicide</keyword>
<keyword evidence="4" id="KW-0611">Plant defense</keyword>
<feature type="signal peptide" evidence="5">
    <location>
        <begin position="1"/>
        <end position="28"/>
    </location>
</feature>
<keyword evidence="2" id="KW-0929">Antimicrobial</keyword>
<dbReference type="GeneID" id="109129970"/>
<dbReference type="Proteomes" id="UP000694864">
    <property type="component" value="Chromosome 17"/>
</dbReference>
<dbReference type="PROSITE" id="PS00940">
    <property type="entry name" value="GAMMA_THIONIN"/>
    <property type="match status" value="1"/>
</dbReference>
<evidence type="ECO:0000256" key="1">
    <source>
        <dbReference type="ARBA" id="ARBA00006722"/>
    </source>
</evidence>
<evidence type="ECO:0000313" key="8">
    <source>
        <dbReference type="RefSeq" id="XP_019094580.1"/>
    </source>
</evidence>
<dbReference type="SUPFAM" id="SSF57095">
    <property type="entry name" value="Scorpion toxin-like"/>
    <property type="match status" value="1"/>
</dbReference>
<dbReference type="InterPro" id="IPR003614">
    <property type="entry name" value="Knottins"/>
</dbReference>
<reference evidence="7" key="1">
    <citation type="journal article" date="2014" name="Nat. Commun.">
        <title>The emerging biofuel crop Camelina sativa retains a highly undifferentiated hexaploid genome structure.</title>
        <authorList>
            <person name="Kagale S."/>
            <person name="Koh C."/>
            <person name="Nixon J."/>
            <person name="Bollina V."/>
            <person name="Clarke W.E."/>
            <person name="Tuteja R."/>
            <person name="Spillane C."/>
            <person name="Robinson S.J."/>
            <person name="Links M.G."/>
            <person name="Clarke C."/>
            <person name="Higgins E.E."/>
            <person name="Huebert T."/>
            <person name="Sharpe A.G."/>
            <person name="Parkin I.A."/>
        </authorList>
    </citation>
    <scope>NUCLEOTIDE SEQUENCE [LARGE SCALE GENOMIC DNA]</scope>
    <source>
        <strain evidence="7">cv. DH55</strain>
    </source>
</reference>
<dbReference type="InterPro" id="IPR008176">
    <property type="entry name" value="Defensin_plant"/>
</dbReference>
<evidence type="ECO:0000256" key="3">
    <source>
        <dbReference type="ARBA" id="ARBA00022577"/>
    </source>
</evidence>
<evidence type="ECO:0000256" key="5">
    <source>
        <dbReference type="SAM" id="SignalP"/>
    </source>
</evidence>
<organism evidence="7 8">
    <name type="scientific">Camelina sativa</name>
    <name type="common">False flax</name>
    <name type="synonym">Myagrum sativum</name>
    <dbReference type="NCBI Taxonomy" id="90675"/>
    <lineage>
        <taxon>Eukaryota</taxon>
        <taxon>Viridiplantae</taxon>
        <taxon>Streptophyta</taxon>
        <taxon>Embryophyta</taxon>
        <taxon>Tracheophyta</taxon>
        <taxon>Spermatophyta</taxon>
        <taxon>Magnoliopsida</taxon>
        <taxon>eudicotyledons</taxon>
        <taxon>Gunneridae</taxon>
        <taxon>Pentapetalae</taxon>
        <taxon>rosids</taxon>
        <taxon>malvids</taxon>
        <taxon>Brassicales</taxon>
        <taxon>Brassicaceae</taxon>
        <taxon>Camelineae</taxon>
        <taxon>Camelina</taxon>
    </lineage>
</organism>
<sequence>MKLSNRVLSALLLISSILLAATTEMGFADKICKPQSQHFTGVCLSNFSCAINCQLFEEFENGQCEFDGVFRRCLCSKPCSIPS</sequence>
<evidence type="ECO:0000313" key="7">
    <source>
        <dbReference type="Proteomes" id="UP000694864"/>
    </source>
</evidence>
<dbReference type="Gene3D" id="3.30.30.10">
    <property type="entry name" value="Knottin, scorpion toxin-like"/>
    <property type="match status" value="1"/>
</dbReference>
<dbReference type="InterPro" id="IPR036574">
    <property type="entry name" value="Scorpion_toxin-like_sf"/>
</dbReference>
<dbReference type="Pfam" id="PF00304">
    <property type="entry name" value="Gamma-thionin"/>
    <property type="match status" value="1"/>
</dbReference>
<keyword evidence="7" id="KW-1185">Reference proteome</keyword>
<reference evidence="8" key="2">
    <citation type="submission" date="2025-08" db="UniProtKB">
        <authorList>
            <consortium name="RefSeq"/>
        </authorList>
    </citation>
    <scope>IDENTIFICATION</scope>
    <source>
        <tissue evidence="8">Leaf</tissue>
    </source>
</reference>